<comment type="caution">
    <text evidence="8">The sequence shown here is derived from an EMBL/GenBank/DDBJ whole genome shotgun (WGS) entry which is preliminary data.</text>
</comment>
<reference evidence="8 9" key="1">
    <citation type="submission" date="2020-08" db="EMBL/GenBank/DDBJ databases">
        <title>Genomic Encyclopedia of Type Strains, Phase IV (KMG-IV): sequencing the most valuable type-strain genomes for metagenomic binning, comparative biology and taxonomic classification.</title>
        <authorList>
            <person name="Goeker M."/>
        </authorList>
    </citation>
    <scope>NUCLEOTIDE SEQUENCE [LARGE SCALE GENOMIC DNA]</scope>
    <source>
        <strain evidence="8 9">DSM 12251</strain>
    </source>
</reference>
<evidence type="ECO:0000313" key="9">
    <source>
        <dbReference type="Proteomes" id="UP000534294"/>
    </source>
</evidence>
<evidence type="ECO:0000256" key="1">
    <source>
        <dbReference type="ARBA" id="ARBA00004651"/>
    </source>
</evidence>
<dbReference type="SUPFAM" id="SSF90123">
    <property type="entry name" value="ABC transporter transmembrane region"/>
    <property type="match status" value="1"/>
</dbReference>
<dbReference type="InterPro" id="IPR036640">
    <property type="entry name" value="ABC1_TM_sf"/>
</dbReference>
<dbReference type="AlphaFoldDB" id="A0A7W7YK06"/>
<dbReference type="PANTHER" id="PTHR43394:SF4">
    <property type="entry name" value="TOXIN SECRETION ABC TRANSPORTER ATP-BINDING PROTEIN"/>
    <property type="match status" value="1"/>
</dbReference>
<protein>
    <submittedName>
        <fullName evidence="8">ABC-type bacteriocin/lantibiotic exporter with double-glycine peptidase domain</fullName>
    </submittedName>
</protein>
<evidence type="ECO:0000313" key="8">
    <source>
        <dbReference type="EMBL" id="MBB5037613.1"/>
    </source>
</evidence>
<dbReference type="GO" id="GO:0015421">
    <property type="term" value="F:ABC-type oligopeptide transporter activity"/>
    <property type="evidence" value="ECO:0007669"/>
    <property type="project" value="TreeGrafter"/>
</dbReference>
<dbReference type="PROSITE" id="PS50893">
    <property type="entry name" value="ABC_TRANSPORTER_2"/>
    <property type="match status" value="1"/>
</dbReference>
<dbReference type="Proteomes" id="UP000534294">
    <property type="component" value="Unassembled WGS sequence"/>
</dbReference>
<dbReference type="GO" id="GO:0016887">
    <property type="term" value="F:ATP hydrolysis activity"/>
    <property type="evidence" value="ECO:0007669"/>
    <property type="project" value="InterPro"/>
</dbReference>
<dbReference type="Gene3D" id="3.40.50.300">
    <property type="entry name" value="P-loop containing nucleotide triphosphate hydrolases"/>
    <property type="match status" value="1"/>
</dbReference>
<dbReference type="Pfam" id="PF00005">
    <property type="entry name" value="ABC_tran"/>
    <property type="match status" value="1"/>
</dbReference>
<feature type="domain" description="ABC transporter" evidence="6">
    <location>
        <begin position="528"/>
        <end position="750"/>
    </location>
</feature>
<keyword evidence="2 5" id="KW-0812">Transmembrane</keyword>
<evidence type="ECO:0000259" key="6">
    <source>
        <dbReference type="PROSITE" id="PS50893"/>
    </source>
</evidence>
<name>A0A7W7YK06_9BACT</name>
<sequence>MPALSPSGNSPADITTRPLSVNTLAQLSAITGTDYDHERAKIAVQNAAREDLEPLGQLVSAAAEVYIHVSPVRLPLTELVWQAHNDTPVIIWCEKDGGWIVITYAGWFSLRVAEGDHPTARRSITRKELAAKLGLSGIKEIVEAGIVHPERTAHDMSVHAAQARHEQMYGSNGAGQHRNGHGNGHAHAHLHLSPVTRFFRLLKAERQEIVTLLIFSIFSGILYLAAPLAVDAVVSNLAFGGQSQPYFQALVIVGVALMAALSLQALITGLQYYISDIIQRRIFVRAAADLAYRLPRVRAESLEGVHAPELVNRFLDVVTAQKSTALLLLDGVNLTLGSLIGMVLLALYHPVLLMFVAILLLLIVLVLWLCGRGAVETSIAESRTKYDLVNWFEEIAAYPFLFKGPGGYQLAYERSNHLASEYVMRRSAHFRVVMRQIIGLLILSVLAGATLLVLGGWLVVSQQITLGQLVASELIMSAIVASLAKMGKKLEAWYDAMAAMDKLGHIFDLEIERETGEQPVKKEGGASVVADSLTFGYNEHSPLFHLRTFTIQPGARAAIVGPHGAGASSLLDILFSLRTPTSGHVCIDGLDLRSWYLEALRDHVQLLRRDEIVDATVVENLRLGRADIGMDEIREALVRVGLLDRLLARPEGLNLRLKIGGAPLSGNERTRLLLARSLVQRPRLLLVDELFDSLDPESFKTLSAAILDKSLPWTVVLTTRDHDVTQLCDQVIQLAPCNLTDGTASTQLKG</sequence>
<evidence type="ECO:0000259" key="7">
    <source>
        <dbReference type="PROSITE" id="PS50929"/>
    </source>
</evidence>
<feature type="transmembrane region" description="Helical" evidence="5">
    <location>
        <begin position="437"/>
        <end position="460"/>
    </location>
</feature>
<keyword evidence="9" id="KW-1185">Reference proteome</keyword>
<feature type="domain" description="ABC transmembrane type-1" evidence="7">
    <location>
        <begin position="210"/>
        <end position="495"/>
    </location>
</feature>
<dbReference type="Gene3D" id="1.20.1560.10">
    <property type="entry name" value="ABC transporter type 1, transmembrane domain"/>
    <property type="match status" value="1"/>
</dbReference>
<dbReference type="InterPro" id="IPR003439">
    <property type="entry name" value="ABC_transporter-like_ATP-bd"/>
</dbReference>
<dbReference type="RefSeq" id="WP_184207667.1">
    <property type="nucleotide sequence ID" value="NZ_JACHIF010000003.1"/>
</dbReference>
<dbReference type="InterPro" id="IPR027417">
    <property type="entry name" value="P-loop_NTPase"/>
</dbReference>
<gene>
    <name evidence="8" type="ORF">HNQ64_001862</name>
</gene>
<feature type="transmembrane region" description="Helical" evidence="5">
    <location>
        <begin position="325"/>
        <end position="348"/>
    </location>
</feature>
<feature type="transmembrane region" description="Helical" evidence="5">
    <location>
        <begin position="354"/>
        <end position="375"/>
    </location>
</feature>
<dbReference type="EMBL" id="JACHIF010000003">
    <property type="protein sequence ID" value="MBB5037613.1"/>
    <property type="molecule type" value="Genomic_DNA"/>
</dbReference>
<keyword evidence="3 5" id="KW-1133">Transmembrane helix</keyword>
<accession>A0A7W7YK06</accession>
<dbReference type="GO" id="GO:0005524">
    <property type="term" value="F:ATP binding"/>
    <property type="evidence" value="ECO:0007669"/>
    <property type="project" value="InterPro"/>
</dbReference>
<evidence type="ECO:0000256" key="4">
    <source>
        <dbReference type="ARBA" id="ARBA00023136"/>
    </source>
</evidence>
<feature type="transmembrane region" description="Helical" evidence="5">
    <location>
        <begin position="209"/>
        <end position="226"/>
    </location>
</feature>
<organism evidence="8 9">
    <name type="scientific">Prosthecobacter dejongeii</name>
    <dbReference type="NCBI Taxonomy" id="48465"/>
    <lineage>
        <taxon>Bacteria</taxon>
        <taxon>Pseudomonadati</taxon>
        <taxon>Verrucomicrobiota</taxon>
        <taxon>Verrucomicrobiia</taxon>
        <taxon>Verrucomicrobiales</taxon>
        <taxon>Verrucomicrobiaceae</taxon>
        <taxon>Prosthecobacter</taxon>
    </lineage>
</organism>
<evidence type="ECO:0000256" key="5">
    <source>
        <dbReference type="SAM" id="Phobius"/>
    </source>
</evidence>
<feature type="transmembrane region" description="Helical" evidence="5">
    <location>
        <begin position="246"/>
        <end position="274"/>
    </location>
</feature>
<evidence type="ECO:0000256" key="3">
    <source>
        <dbReference type="ARBA" id="ARBA00022989"/>
    </source>
</evidence>
<dbReference type="GO" id="GO:0005886">
    <property type="term" value="C:plasma membrane"/>
    <property type="evidence" value="ECO:0007669"/>
    <property type="project" value="UniProtKB-SubCell"/>
</dbReference>
<dbReference type="InterPro" id="IPR011527">
    <property type="entry name" value="ABC1_TM_dom"/>
</dbReference>
<evidence type="ECO:0000256" key="2">
    <source>
        <dbReference type="ARBA" id="ARBA00022692"/>
    </source>
</evidence>
<keyword evidence="4 5" id="KW-0472">Membrane</keyword>
<dbReference type="PANTHER" id="PTHR43394">
    <property type="entry name" value="ATP-DEPENDENT PERMEASE MDL1, MITOCHONDRIAL"/>
    <property type="match status" value="1"/>
</dbReference>
<dbReference type="InterPro" id="IPR039421">
    <property type="entry name" value="Type_1_exporter"/>
</dbReference>
<proteinExistence type="predicted"/>
<comment type="subcellular location">
    <subcellularLocation>
        <location evidence="1">Cell membrane</location>
        <topology evidence="1">Multi-pass membrane protein</topology>
    </subcellularLocation>
</comment>
<dbReference type="PROSITE" id="PS50929">
    <property type="entry name" value="ABC_TM1F"/>
    <property type="match status" value="1"/>
</dbReference>
<dbReference type="SUPFAM" id="SSF52540">
    <property type="entry name" value="P-loop containing nucleoside triphosphate hydrolases"/>
    <property type="match status" value="1"/>
</dbReference>